<comment type="caution">
    <text evidence="2">The sequence shown here is derived from an EMBL/GenBank/DDBJ whole genome shotgun (WGS) entry which is preliminary data.</text>
</comment>
<protein>
    <submittedName>
        <fullName evidence="2">TfoX/Sxy family protein</fullName>
    </submittedName>
</protein>
<dbReference type="AlphaFoldDB" id="A0A8J7J340"/>
<dbReference type="EMBL" id="JAELVQ010000016">
    <property type="protein sequence ID" value="MBJ6368857.1"/>
    <property type="molecule type" value="Genomic_DNA"/>
</dbReference>
<gene>
    <name evidence="2" type="ORF">JF259_12240</name>
</gene>
<evidence type="ECO:0000259" key="1">
    <source>
        <dbReference type="Pfam" id="PF04993"/>
    </source>
</evidence>
<organism evidence="2 3">
    <name type="scientific">Snuella sedimenti</name>
    <dbReference type="NCBI Taxonomy" id="2798802"/>
    <lineage>
        <taxon>Bacteria</taxon>
        <taxon>Pseudomonadati</taxon>
        <taxon>Bacteroidota</taxon>
        <taxon>Flavobacteriia</taxon>
        <taxon>Flavobacteriales</taxon>
        <taxon>Flavobacteriaceae</taxon>
        <taxon>Snuella</taxon>
    </lineage>
</organism>
<reference evidence="2" key="1">
    <citation type="submission" date="2020-12" db="EMBL/GenBank/DDBJ databases">
        <title>Snuella sp. nov., isolated from sediment in Incheon.</title>
        <authorList>
            <person name="Kim W."/>
        </authorList>
    </citation>
    <scope>NUCLEOTIDE SEQUENCE</scope>
    <source>
        <strain evidence="2">CAU 1569</strain>
    </source>
</reference>
<dbReference type="Proteomes" id="UP000610931">
    <property type="component" value="Unassembled WGS sequence"/>
</dbReference>
<dbReference type="Pfam" id="PF04993">
    <property type="entry name" value="TfoX_N"/>
    <property type="match status" value="1"/>
</dbReference>
<evidence type="ECO:0000313" key="3">
    <source>
        <dbReference type="Proteomes" id="UP000610931"/>
    </source>
</evidence>
<feature type="domain" description="TfoX N-terminal" evidence="1">
    <location>
        <begin position="21"/>
        <end position="108"/>
    </location>
</feature>
<evidence type="ECO:0000313" key="2">
    <source>
        <dbReference type="EMBL" id="MBJ6368857.1"/>
    </source>
</evidence>
<dbReference type="InterPro" id="IPR007076">
    <property type="entry name" value="TfoX_N"/>
</dbReference>
<proteinExistence type="predicted"/>
<dbReference type="RefSeq" id="WP_199115616.1">
    <property type="nucleotide sequence ID" value="NZ_JAELVQ010000016.1"/>
</dbReference>
<keyword evidence="3" id="KW-1185">Reference proteome</keyword>
<dbReference type="SUPFAM" id="SSF159894">
    <property type="entry name" value="YgaC/TfoX-N like"/>
    <property type="match status" value="1"/>
</dbReference>
<accession>A0A8J7J340</accession>
<sequence>MAYDAYLADRIRQHLHEMHVPFSELKMMGGLCFKVDNKMLCGIHTDKKYGDNLLMARIGPEAYEEELVKPQCLPMDFTGRPMKGYIFVTPEGFDTDEDLAYWLSLCLSFNPLAKASKPKKKSK</sequence>
<name>A0A8J7J340_9FLAO</name>